<dbReference type="InterPro" id="IPR029787">
    <property type="entry name" value="Nucleotide_cyclase"/>
</dbReference>
<dbReference type="SMART" id="SM00267">
    <property type="entry name" value="GGDEF"/>
    <property type="match status" value="1"/>
</dbReference>
<dbReference type="InterPro" id="IPR050469">
    <property type="entry name" value="Diguanylate_Cyclase"/>
</dbReference>
<dbReference type="PANTHER" id="PTHR45138">
    <property type="entry name" value="REGULATORY COMPONENTS OF SENSORY TRANSDUCTION SYSTEM"/>
    <property type="match status" value="1"/>
</dbReference>
<organism evidence="7 8">
    <name type="scientific">Caldimicrobium thiodismutans</name>
    <dbReference type="NCBI Taxonomy" id="1653476"/>
    <lineage>
        <taxon>Bacteria</taxon>
        <taxon>Pseudomonadati</taxon>
        <taxon>Thermodesulfobacteriota</taxon>
        <taxon>Thermodesulfobacteria</taxon>
        <taxon>Thermodesulfobacteriales</taxon>
        <taxon>Thermodesulfobacteriaceae</taxon>
        <taxon>Caldimicrobium</taxon>
    </lineage>
</organism>
<dbReference type="SMART" id="SM00091">
    <property type="entry name" value="PAS"/>
    <property type="match status" value="2"/>
</dbReference>
<comment type="caution">
    <text evidence="7">The sequence shown here is derived from an EMBL/GenBank/DDBJ whole genome shotgun (WGS) entry which is preliminary data.</text>
</comment>
<dbReference type="Pfam" id="PF00990">
    <property type="entry name" value="GGDEF"/>
    <property type="match status" value="1"/>
</dbReference>
<dbReference type="PROSITE" id="PS50112">
    <property type="entry name" value="PAS"/>
    <property type="match status" value="1"/>
</dbReference>
<feature type="domain" description="CBS" evidence="6">
    <location>
        <begin position="206"/>
        <end position="262"/>
    </location>
</feature>
<dbReference type="GO" id="GO:0052621">
    <property type="term" value="F:diguanylate cyclase activity"/>
    <property type="evidence" value="ECO:0007669"/>
    <property type="project" value="UniProtKB-EC"/>
</dbReference>
<dbReference type="InterPro" id="IPR046342">
    <property type="entry name" value="CBS_dom_sf"/>
</dbReference>
<dbReference type="CDD" id="cd01949">
    <property type="entry name" value="GGDEF"/>
    <property type="match status" value="1"/>
</dbReference>
<evidence type="ECO:0000259" key="4">
    <source>
        <dbReference type="PROSITE" id="PS50112"/>
    </source>
</evidence>
<feature type="domain" description="CBS" evidence="6">
    <location>
        <begin position="77"/>
        <end position="134"/>
    </location>
</feature>
<dbReference type="Gene3D" id="3.30.450.20">
    <property type="entry name" value="PAS domain"/>
    <property type="match status" value="1"/>
</dbReference>
<evidence type="ECO:0000313" key="7">
    <source>
        <dbReference type="EMBL" id="PMP62932.1"/>
    </source>
</evidence>
<evidence type="ECO:0000256" key="3">
    <source>
        <dbReference type="PROSITE-ProRule" id="PRU00703"/>
    </source>
</evidence>
<dbReference type="Gene3D" id="3.30.70.270">
    <property type="match status" value="1"/>
</dbReference>
<dbReference type="AlphaFoldDB" id="A0A2N7PJK9"/>
<dbReference type="CDD" id="cd00130">
    <property type="entry name" value="PAS"/>
    <property type="match status" value="1"/>
</dbReference>
<feature type="domain" description="PAS" evidence="4">
    <location>
        <begin position="385"/>
        <end position="458"/>
    </location>
</feature>
<feature type="domain" description="CBS" evidence="6">
    <location>
        <begin position="12"/>
        <end position="71"/>
    </location>
</feature>
<evidence type="ECO:0000259" key="6">
    <source>
        <dbReference type="PROSITE" id="PS51371"/>
    </source>
</evidence>
<dbReference type="NCBIfam" id="TIGR00254">
    <property type="entry name" value="GGDEF"/>
    <property type="match status" value="1"/>
</dbReference>
<dbReference type="EMBL" id="PNIE01000050">
    <property type="protein sequence ID" value="PMP62932.1"/>
    <property type="molecule type" value="Genomic_DNA"/>
</dbReference>
<dbReference type="SUPFAM" id="SSF55073">
    <property type="entry name" value="Nucleotide cyclase"/>
    <property type="match status" value="1"/>
</dbReference>
<feature type="domain" description="GGDEF" evidence="5">
    <location>
        <begin position="693"/>
        <end position="825"/>
    </location>
</feature>
<dbReference type="Pfam" id="PF00571">
    <property type="entry name" value="CBS"/>
    <property type="match status" value="4"/>
</dbReference>
<feature type="domain" description="CBS" evidence="6">
    <location>
        <begin position="144"/>
        <end position="202"/>
    </location>
</feature>
<keyword evidence="3" id="KW-0129">CBS domain</keyword>
<evidence type="ECO:0000256" key="2">
    <source>
        <dbReference type="ARBA" id="ARBA00034247"/>
    </source>
</evidence>
<dbReference type="NCBIfam" id="TIGR00229">
    <property type="entry name" value="sensory_box"/>
    <property type="match status" value="1"/>
</dbReference>
<dbReference type="InterPro" id="IPR035965">
    <property type="entry name" value="PAS-like_dom_sf"/>
</dbReference>
<dbReference type="InterPro" id="IPR000014">
    <property type="entry name" value="PAS"/>
</dbReference>
<dbReference type="FunFam" id="3.30.70.270:FF:000001">
    <property type="entry name" value="Diguanylate cyclase domain protein"/>
    <property type="match status" value="1"/>
</dbReference>
<evidence type="ECO:0000256" key="1">
    <source>
        <dbReference type="ARBA" id="ARBA00012528"/>
    </source>
</evidence>
<sequence>MLSLLQLPIKNFLKEREILTPSIEITFQDLIELFRKYNTNFAVFLKEKKPVGIVTERDVIIALSQRYPLSSPAFHLAKKELFKIKSTATLFSAFNLMIENNVRRLIVVDENGEFLGVVTQQDLILYSPEEIFKGEGKVRDLIEMKPSFIYATKEEKVEEALSKMVQFHVGAIPILDEGLRPIGIITGRDFLTLSPEDLKRPLKELALKEVITIHLRDPLTKAVELFKQYSIRHLVVVNDSGKAVNILSQRDLILSSTSSYTEFLENSLNQFKNFISLIPEIVLELSECESECRITFMNDFAKKYIGEEYIEKDVFTLFDYDDWNRIYGIIKREKMIYKERIKGRKGEVYEITGSYLDFGLKEGKIKIFLRDVTHEYFKEEKYQKEIRFLKNILDNSLDYLFVIDQKGRIYFANSSFKKALGYSEEEILKKTIFDIVDLPEEEIKRNIELLIKKGVELRGRRYYKDIHQKPIPVEFKAKAVVLNGESFIIIDAREITDILLSEEALKEAYKNLSVFYSFVKDLNFAKSEEELFQALEKYLLSYVDTFHYFEIDSQTEEIKSTYVSGKREYWEDCLTKEIKECATYRTGQSFYGLPGYPCKLLKTTSLAHLCIPLFFEGRLQGIVTLIREKPFSEEEIRYLEDKLQVFHLYFNQLRLLRELRDLSLKDPLLGIYNRRFIIEVLKKEELKAQRTGKPFSIILMDLDHFKKINDNYGHPVGDKVLKEVSKLVLFGIRGQDYFGRWGGEEFLTLLPETPKNFAIQVAERIRGTLEKYEIPISEEISVKITASFGVAEFPSDAPSWEGLLRKVDERLYKAKALGRNMVISE</sequence>
<dbReference type="SMART" id="SM00116">
    <property type="entry name" value="CBS"/>
    <property type="match status" value="4"/>
</dbReference>
<dbReference type="PROSITE" id="PS50887">
    <property type="entry name" value="GGDEF"/>
    <property type="match status" value="1"/>
</dbReference>
<dbReference type="Proteomes" id="UP000235731">
    <property type="component" value="Unassembled WGS sequence"/>
</dbReference>
<dbReference type="Gene3D" id="3.10.580.10">
    <property type="entry name" value="CBS-domain"/>
    <property type="match status" value="2"/>
</dbReference>
<dbReference type="InterPro" id="IPR043128">
    <property type="entry name" value="Rev_trsase/Diguanyl_cyclase"/>
</dbReference>
<gene>
    <name evidence="7" type="ORF">C0197_03545</name>
</gene>
<proteinExistence type="predicted"/>
<reference evidence="7 8" key="1">
    <citation type="submission" date="2018-01" db="EMBL/GenBank/DDBJ databases">
        <title>Metagenomic assembled genomes from two thermal pools in the Uzon Caldera, Kamchatka, Russia.</title>
        <authorList>
            <person name="Wilkins L."/>
            <person name="Ettinger C."/>
        </authorList>
    </citation>
    <scope>NUCLEOTIDE SEQUENCE [LARGE SCALE GENOMIC DNA]</scope>
    <source>
        <strain evidence="7">ZAV-15</strain>
    </source>
</reference>
<dbReference type="PANTHER" id="PTHR45138:SF9">
    <property type="entry name" value="DIGUANYLATE CYCLASE DGCM-RELATED"/>
    <property type="match status" value="1"/>
</dbReference>
<dbReference type="SUPFAM" id="SSF55785">
    <property type="entry name" value="PYP-like sensor domain (PAS domain)"/>
    <property type="match status" value="1"/>
</dbReference>
<name>A0A2N7PJK9_9BACT</name>
<dbReference type="SUPFAM" id="SSF54631">
    <property type="entry name" value="CBS-domain pair"/>
    <property type="match status" value="2"/>
</dbReference>
<comment type="catalytic activity">
    <reaction evidence="2">
        <text>2 GTP = 3',3'-c-di-GMP + 2 diphosphate</text>
        <dbReference type="Rhea" id="RHEA:24898"/>
        <dbReference type="ChEBI" id="CHEBI:33019"/>
        <dbReference type="ChEBI" id="CHEBI:37565"/>
        <dbReference type="ChEBI" id="CHEBI:58805"/>
        <dbReference type="EC" id="2.7.7.65"/>
    </reaction>
</comment>
<dbReference type="PROSITE" id="PS51371">
    <property type="entry name" value="CBS"/>
    <property type="match status" value="4"/>
</dbReference>
<dbReference type="CDD" id="cd02205">
    <property type="entry name" value="CBS_pair_SF"/>
    <property type="match status" value="2"/>
</dbReference>
<protein>
    <recommendedName>
        <fullName evidence="1">diguanylate cyclase</fullName>
        <ecNumber evidence="1">2.7.7.65</ecNumber>
    </recommendedName>
</protein>
<dbReference type="InterPro" id="IPR000644">
    <property type="entry name" value="CBS_dom"/>
</dbReference>
<accession>A0A2N7PJK9</accession>
<dbReference type="InterPro" id="IPR000160">
    <property type="entry name" value="GGDEF_dom"/>
</dbReference>
<evidence type="ECO:0000259" key="5">
    <source>
        <dbReference type="PROSITE" id="PS50887"/>
    </source>
</evidence>
<dbReference type="SUPFAM" id="SSF55781">
    <property type="entry name" value="GAF domain-like"/>
    <property type="match status" value="1"/>
</dbReference>
<evidence type="ECO:0000313" key="8">
    <source>
        <dbReference type="Proteomes" id="UP000235731"/>
    </source>
</evidence>
<dbReference type="Pfam" id="PF13426">
    <property type="entry name" value="PAS_9"/>
    <property type="match status" value="1"/>
</dbReference>
<dbReference type="EC" id="2.7.7.65" evidence="1"/>